<dbReference type="NCBIfam" id="TIGR00731">
    <property type="entry name" value="bL25_bact_ctc"/>
    <property type="match status" value="1"/>
</dbReference>
<dbReference type="InterPro" id="IPR020057">
    <property type="entry name" value="Ribosomal_bL25_b-dom"/>
</dbReference>
<feature type="domain" description="Large ribosomal subunit protein bL25 L25" evidence="5">
    <location>
        <begin position="6"/>
        <end position="90"/>
    </location>
</feature>
<evidence type="ECO:0000256" key="2">
    <source>
        <dbReference type="ARBA" id="ARBA00022884"/>
    </source>
</evidence>
<evidence type="ECO:0000313" key="8">
    <source>
        <dbReference type="EMBL" id="CAB4705074.1"/>
    </source>
</evidence>
<feature type="domain" description="Large ribosomal subunit protein bL25 beta" evidence="6">
    <location>
        <begin position="99"/>
        <end position="176"/>
    </location>
</feature>
<evidence type="ECO:0000313" key="11">
    <source>
        <dbReference type="EMBL" id="CAB4889909.1"/>
    </source>
</evidence>
<dbReference type="EMBL" id="CAFBNU010000002">
    <property type="protein sequence ID" value="CAB4960319.1"/>
    <property type="molecule type" value="Genomic_DNA"/>
</dbReference>
<evidence type="ECO:0000259" key="5">
    <source>
        <dbReference type="Pfam" id="PF01386"/>
    </source>
</evidence>
<dbReference type="GO" id="GO:0008097">
    <property type="term" value="F:5S rRNA binding"/>
    <property type="evidence" value="ECO:0007669"/>
    <property type="project" value="InterPro"/>
</dbReference>
<evidence type="ECO:0000313" key="13">
    <source>
        <dbReference type="EMBL" id="CAB5018404.1"/>
    </source>
</evidence>
<dbReference type="Gene3D" id="2.170.120.20">
    <property type="entry name" value="Ribosomal protein L25, beta domain"/>
    <property type="match status" value="1"/>
</dbReference>
<dbReference type="InterPro" id="IPR020930">
    <property type="entry name" value="Ribosomal_uL5_bac-type"/>
</dbReference>
<reference evidence="10" key="1">
    <citation type="submission" date="2020-05" db="EMBL/GenBank/DDBJ databases">
        <authorList>
            <person name="Chiriac C."/>
            <person name="Salcher M."/>
            <person name="Ghai R."/>
            <person name="Kavagutti S V."/>
        </authorList>
    </citation>
    <scope>NUCLEOTIDE SEQUENCE</scope>
</reference>
<dbReference type="NCBIfam" id="NF004131">
    <property type="entry name" value="PRK05618.2-1"/>
    <property type="match status" value="1"/>
</dbReference>
<evidence type="ECO:0000256" key="1">
    <source>
        <dbReference type="ARBA" id="ARBA00022730"/>
    </source>
</evidence>
<dbReference type="InterPro" id="IPR037121">
    <property type="entry name" value="Ribosomal_bL25_C"/>
</dbReference>
<dbReference type="Pfam" id="PF14693">
    <property type="entry name" value="Ribosomal_TL5_C"/>
    <property type="match status" value="1"/>
</dbReference>
<dbReference type="Pfam" id="PF01386">
    <property type="entry name" value="Ribosomal_L25p"/>
    <property type="match status" value="1"/>
</dbReference>
<protein>
    <submittedName>
        <fullName evidence="10">Unannotated protein</fullName>
    </submittedName>
</protein>
<proteinExistence type="inferred from homology"/>
<evidence type="ECO:0000259" key="6">
    <source>
        <dbReference type="Pfam" id="PF14693"/>
    </source>
</evidence>
<keyword evidence="1" id="KW-0699">rRNA-binding</keyword>
<evidence type="ECO:0000256" key="3">
    <source>
        <dbReference type="ARBA" id="ARBA00022980"/>
    </source>
</evidence>
<dbReference type="GO" id="GO:0006412">
    <property type="term" value="P:translation"/>
    <property type="evidence" value="ECO:0007669"/>
    <property type="project" value="InterPro"/>
</dbReference>
<sequence>MAEITINATKRTEFGKGASRRDRRAGNVPAVIYGHGETPQHVALPLRELGAALKTANVLLDVVFDGKTELTLPKSVTRNPLTGILAHIDLVIVRRGERVKVEVPVHTTGKHDVDGILEHMNNTIEVEAEATSIPQFLELNMDGLMAGSSLYASNVVLPAGVVLISDPHMPVIHLSERSTAVEEVPVVAAEGAATAEGAAAPAADAAKE</sequence>
<gene>
    <name evidence="7" type="ORF">UFOPK2343_00195</name>
    <name evidence="8" type="ORF">UFOPK2652_00427</name>
    <name evidence="9" type="ORF">UFOPK3128_00439</name>
    <name evidence="10" type="ORF">UFOPK3227_00498</name>
    <name evidence="11" type="ORF">UFOPK3511_00292</name>
    <name evidence="12" type="ORF">UFOPK3880_00242</name>
    <name evidence="13" type="ORF">UFOPK4146_00093</name>
</gene>
<evidence type="ECO:0000313" key="10">
    <source>
        <dbReference type="EMBL" id="CAB4837480.1"/>
    </source>
</evidence>
<dbReference type="EMBL" id="CAFBMA010000002">
    <property type="protein sequence ID" value="CAB4889909.1"/>
    <property type="molecule type" value="Genomic_DNA"/>
</dbReference>
<dbReference type="HAMAP" id="MF_01334">
    <property type="entry name" value="Ribosomal_bL25_CTC"/>
    <property type="match status" value="1"/>
</dbReference>
<keyword evidence="4" id="KW-0687">Ribonucleoprotein</keyword>
<accession>A0A6J7AXJ8</accession>
<organism evidence="10">
    <name type="scientific">freshwater metagenome</name>
    <dbReference type="NCBI Taxonomy" id="449393"/>
    <lineage>
        <taxon>unclassified sequences</taxon>
        <taxon>metagenomes</taxon>
        <taxon>ecological metagenomes</taxon>
    </lineage>
</organism>
<keyword evidence="3" id="KW-0689">Ribosomal protein</keyword>
<name>A0A6J7AXJ8_9ZZZZ</name>
<dbReference type="SUPFAM" id="SSF50715">
    <property type="entry name" value="Ribosomal protein L25-like"/>
    <property type="match status" value="1"/>
</dbReference>
<dbReference type="Gene3D" id="2.40.240.10">
    <property type="entry name" value="Ribosomal Protein L25, Chain P"/>
    <property type="match status" value="1"/>
</dbReference>
<dbReference type="GO" id="GO:0022625">
    <property type="term" value="C:cytosolic large ribosomal subunit"/>
    <property type="evidence" value="ECO:0007669"/>
    <property type="project" value="TreeGrafter"/>
</dbReference>
<dbReference type="InterPro" id="IPR011035">
    <property type="entry name" value="Ribosomal_bL25/Gln-tRNA_synth"/>
</dbReference>
<dbReference type="EMBL" id="CAFBPT010000001">
    <property type="protein sequence ID" value="CAB5018404.1"/>
    <property type="molecule type" value="Genomic_DNA"/>
</dbReference>
<dbReference type="AlphaFoldDB" id="A0A6J7AXJ8"/>
<dbReference type="EMBL" id="CAEZXD010000003">
    <property type="protein sequence ID" value="CAB4668168.1"/>
    <property type="molecule type" value="Genomic_DNA"/>
</dbReference>
<dbReference type="InterPro" id="IPR029751">
    <property type="entry name" value="Ribosomal_L25_dom"/>
</dbReference>
<dbReference type="InterPro" id="IPR001021">
    <property type="entry name" value="Ribosomal_bL25_long"/>
</dbReference>
<dbReference type="PANTHER" id="PTHR33284:SF1">
    <property type="entry name" value="RIBOSOMAL PROTEIN L25_GLN-TRNA SYNTHETASE, ANTI-CODON-BINDING DOMAIN-CONTAINING PROTEIN"/>
    <property type="match status" value="1"/>
</dbReference>
<keyword evidence="2" id="KW-0694">RNA-binding</keyword>
<evidence type="ECO:0000313" key="12">
    <source>
        <dbReference type="EMBL" id="CAB4960319.1"/>
    </source>
</evidence>
<evidence type="ECO:0000313" key="9">
    <source>
        <dbReference type="EMBL" id="CAB4816158.1"/>
    </source>
</evidence>
<dbReference type="InterPro" id="IPR020056">
    <property type="entry name" value="Rbsml_bL25/Gln-tRNA_synth_N"/>
</dbReference>
<dbReference type="EMBL" id="CAFAAZ010000003">
    <property type="protein sequence ID" value="CAB4816158.1"/>
    <property type="molecule type" value="Genomic_DNA"/>
</dbReference>
<dbReference type="CDD" id="cd00495">
    <property type="entry name" value="Ribosomal_L25_TL5_CTC"/>
    <property type="match status" value="1"/>
</dbReference>
<evidence type="ECO:0000256" key="4">
    <source>
        <dbReference type="ARBA" id="ARBA00023274"/>
    </source>
</evidence>
<dbReference type="GO" id="GO:0003735">
    <property type="term" value="F:structural constituent of ribosome"/>
    <property type="evidence" value="ECO:0007669"/>
    <property type="project" value="InterPro"/>
</dbReference>
<evidence type="ECO:0000313" key="7">
    <source>
        <dbReference type="EMBL" id="CAB4668168.1"/>
    </source>
</evidence>
<dbReference type="EMBL" id="CAEZYD010000003">
    <property type="protein sequence ID" value="CAB4705074.1"/>
    <property type="molecule type" value="Genomic_DNA"/>
</dbReference>
<dbReference type="EMBL" id="CAFAHD010000041">
    <property type="protein sequence ID" value="CAB4837480.1"/>
    <property type="molecule type" value="Genomic_DNA"/>
</dbReference>
<dbReference type="PANTHER" id="PTHR33284">
    <property type="entry name" value="RIBOSOMAL PROTEIN L25/GLN-TRNA SYNTHETASE, ANTI-CODON-BINDING DOMAIN-CONTAINING PROTEIN"/>
    <property type="match status" value="1"/>
</dbReference>